<dbReference type="InterPro" id="IPR033120">
    <property type="entry name" value="HOTDOG_ACOT"/>
</dbReference>
<gene>
    <name evidence="6" type="ORF">CYL18_10675</name>
</gene>
<feature type="domain" description="HotDog ACOT-type" evidence="5">
    <location>
        <begin position="7"/>
        <end position="119"/>
    </location>
</feature>
<feature type="region of interest" description="Disordered" evidence="4">
    <location>
        <begin position="147"/>
        <end position="171"/>
    </location>
</feature>
<dbReference type="GO" id="GO:0009062">
    <property type="term" value="P:fatty acid catabolic process"/>
    <property type="evidence" value="ECO:0007669"/>
    <property type="project" value="TreeGrafter"/>
</dbReference>
<dbReference type="InterPro" id="IPR040170">
    <property type="entry name" value="Cytosol_ACT"/>
</dbReference>
<protein>
    <submittedName>
        <fullName evidence="6">Acyl-CoA thioesterase</fullName>
    </submittedName>
</protein>
<dbReference type="Proteomes" id="UP000239663">
    <property type="component" value="Unassembled WGS sequence"/>
</dbReference>
<evidence type="ECO:0000259" key="5">
    <source>
        <dbReference type="PROSITE" id="PS51770"/>
    </source>
</evidence>
<dbReference type="PANTHER" id="PTHR11049:SF24">
    <property type="entry name" value="CYTOSOLIC ACYL COENZYME A THIOESTER HYDROLASE"/>
    <property type="match status" value="1"/>
</dbReference>
<keyword evidence="2 3" id="KW-0378">Hydrolase</keyword>
<dbReference type="InterPro" id="IPR006683">
    <property type="entry name" value="Thioestr_dom"/>
</dbReference>
<dbReference type="SUPFAM" id="SSF54637">
    <property type="entry name" value="Thioesterase/thiol ester dehydrase-isomerase"/>
    <property type="match status" value="1"/>
</dbReference>
<dbReference type="AlphaFoldDB" id="A0A2S7MZR7"/>
<dbReference type="CDD" id="cd03442">
    <property type="entry name" value="BFIT_BACH"/>
    <property type="match status" value="1"/>
</dbReference>
<evidence type="ECO:0000256" key="2">
    <source>
        <dbReference type="ARBA" id="ARBA00022801"/>
    </source>
</evidence>
<dbReference type="InterPro" id="IPR029069">
    <property type="entry name" value="HotDog_dom_sf"/>
</dbReference>
<dbReference type="RefSeq" id="WP_104849496.1">
    <property type="nucleotide sequence ID" value="NZ_PKOZ01000005.1"/>
</dbReference>
<dbReference type="GO" id="GO:0005829">
    <property type="term" value="C:cytosol"/>
    <property type="evidence" value="ECO:0007669"/>
    <property type="project" value="TreeGrafter"/>
</dbReference>
<evidence type="ECO:0000313" key="6">
    <source>
        <dbReference type="EMBL" id="PQD95237.1"/>
    </source>
</evidence>
<evidence type="ECO:0000313" key="7">
    <source>
        <dbReference type="Proteomes" id="UP000239663"/>
    </source>
</evidence>
<dbReference type="PROSITE" id="PS51770">
    <property type="entry name" value="HOTDOG_ACOT"/>
    <property type="match status" value="1"/>
</dbReference>
<sequence>METKTCNESRVVKTSRIFPSDVNDHNTLFGGKLMSDIDMTASISATRHCRKAVVTASTDSVDFLAPISPEDSVCLESYVSWTGNSSMEVFVKVTAENLMTGERKIAATAFLTFVAMDESGKPTRVPKVIPETAEEKKLNETAVFRADKRKENRKQSKELAEFFTTNRPWER</sequence>
<dbReference type="OrthoDB" id="9791628at2"/>
<evidence type="ECO:0000256" key="1">
    <source>
        <dbReference type="ARBA" id="ARBA00010458"/>
    </source>
</evidence>
<dbReference type="GO" id="GO:0052816">
    <property type="term" value="F:long-chain fatty acyl-CoA hydrolase activity"/>
    <property type="evidence" value="ECO:0007669"/>
    <property type="project" value="TreeGrafter"/>
</dbReference>
<comment type="similarity">
    <text evidence="1">Belongs to the acyl coenzyme A hydrolase family.</text>
</comment>
<accession>A0A2S7MZR7</accession>
<proteinExistence type="inferred from homology"/>
<reference evidence="6 7" key="1">
    <citation type="submission" date="2017-12" db="EMBL/GenBank/DDBJ databases">
        <title>Taxonomic description and draft genome of Pradoshia cofamensis Gen. nov., sp. nov., a thermotolerant bacillale isolated from anterior gut of earthworm Eisenia fetida.</title>
        <authorList>
            <person name="Saha T."/>
            <person name="Chakraborty R."/>
        </authorList>
    </citation>
    <scope>NUCLEOTIDE SEQUENCE [LARGE SCALE GENOMIC DNA]</scope>
    <source>
        <strain evidence="6 7">EAG3</strain>
    </source>
</reference>
<dbReference type="PANTHER" id="PTHR11049">
    <property type="entry name" value="ACYL COENZYME A THIOESTER HYDROLASE"/>
    <property type="match status" value="1"/>
</dbReference>
<name>A0A2S7MZR7_9BACI</name>
<organism evidence="6 7">
    <name type="scientific">Pradoshia eiseniae</name>
    <dbReference type="NCBI Taxonomy" id="2064768"/>
    <lineage>
        <taxon>Bacteria</taxon>
        <taxon>Bacillati</taxon>
        <taxon>Bacillota</taxon>
        <taxon>Bacilli</taxon>
        <taxon>Bacillales</taxon>
        <taxon>Bacillaceae</taxon>
        <taxon>Pradoshia</taxon>
    </lineage>
</organism>
<dbReference type="EMBL" id="PKOZ01000005">
    <property type="protein sequence ID" value="PQD95237.1"/>
    <property type="molecule type" value="Genomic_DNA"/>
</dbReference>
<dbReference type="GO" id="GO:0006637">
    <property type="term" value="P:acyl-CoA metabolic process"/>
    <property type="evidence" value="ECO:0007669"/>
    <property type="project" value="TreeGrafter"/>
</dbReference>
<dbReference type="Gene3D" id="3.10.129.10">
    <property type="entry name" value="Hotdog Thioesterase"/>
    <property type="match status" value="1"/>
</dbReference>
<dbReference type="Pfam" id="PF03061">
    <property type="entry name" value="4HBT"/>
    <property type="match status" value="1"/>
</dbReference>
<evidence type="ECO:0000256" key="3">
    <source>
        <dbReference type="PROSITE-ProRule" id="PRU01106"/>
    </source>
</evidence>
<evidence type="ECO:0000256" key="4">
    <source>
        <dbReference type="SAM" id="MobiDB-lite"/>
    </source>
</evidence>
<feature type="compositionally biased region" description="Basic and acidic residues" evidence="4">
    <location>
        <begin position="147"/>
        <end position="160"/>
    </location>
</feature>
<keyword evidence="7" id="KW-1185">Reference proteome</keyword>
<comment type="caution">
    <text evidence="6">The sequence shown here is derived from an EMBL/GenBank/DDBJ whole genome shotgun (WGS) entry which is preliminary data.</text>
</comment>